<accession>A0A3R8NXL6</accession>
<reference evidence="2" key="1">
    <citation type="submission" date="2018-11" db="EMBL/GenBank/DDBJ databases">
        <title>Draft genome sequences of proposed Pectobacterium aquaticum sp. nov. isolated in France from fresh water.</title>
        <authorList>
            <person name="Pedron J."/>
            <person name="Barny M.A."/>
        </authorList>
    </citation>
    <scope>NUCLEOTIDE SEQUENCE [LARGE SCALE GENOMIC DNA]</scope>
    <source>
        <strain evidence="2">A35-S23-M15</strain>
    </source>
</reference>
<dbReference type="SUPFAM" id="SSF160719">
    <property type="entry name" value="gpW/gp25-like"/>
    <property type="match status" value="1"/>
</dbReference>
<gene>
    <name evidence="2" type="ORF">DMB85_001235</name>
</gene>
<evidence type="ECO:0000313" key="2">
    <source>
        <dbReference type="EMBL" id="RRO12062.1"/>
    </source>
</evidence>
<evidence type="ECO:0000259" key="1">
    <source>
        <dbReference type="Pfam" id="PF04965"/>
    </source>
</evidence>
<dbReference type="RefSeq" id="WP_116237530.1">
    <property type="nucleotide sequence ID" value="NZ_QHJW02000002.1"/>
</dbReference>
<dbReference type="EMBL" id="QHJW02000002">
    <property type="protein sequence ID" value="RRO12062.1"/>
    <property type="molecule type" value="Genomic_DNA"/>
</dbReference>
<proteinExistence type="predicted"/>
<feature type="domain" description="IraD/Gp25-like" evidence="1">
    <location>
        <begin position="20"/>
        <end position="89"/>
    </location>
</feature>
<organism evidence="2 3">
    <name type="scientific">Pectobacterium aquaticum</name>
    <dbReference type="NCBI Taxonomy" id="2204145"/>
    <lineage>
        <taxon>Bacteria</taxon>
        <taxon>Pseudomonadati</taxon>
        <taxon>Pseudomonadota</taxon>
        <taxon>Gammaproteobacteria</taxon>
        <taxon>Enterobacterales</taxon>
        <taxon>Pectobacteriaceae</taxon>
        <taxon>Pectobacterium</taxon>
    </lineage>
</organism>
<dbReference type="Gene3D" id="3.10.450.40">
    <property type="match status" value="1"/>
</dbReference>
<dbReference type="Proteomes" id="UP000256817">
    <property type="component" value="Unassembled WGS sequence"/>
</dbReference>
<comment type="caution">
    <text evidence="2">The sequence shown here is derived from an EMBL/GenBank/DDBJ whole genome shotgun (WGS) entry which is preliminary data.</text>
</comment>
<keyword evidence="3" id="KW-1185">Reference proteome</keyword>
<dbReference type="InterPro" id="IPR007048">
    <property type="entry name" value="IraD/Gp25-like"/>
</dbReference>
<evidence type="ECO:0000313" key="3">
    <source>
        <dbReference type="Proteomes" id="UP000256817"/>
    </source>
</evidence>
<sequence length="119" mass="13250">MSNEKYIGMNARNGRAITDDEHISQSVRDILLTPVGSRLMRRSYGSQLFSLIDEPQEPAIKLKITSAIYSALMRWEPRITPTKITLETRGAGLAAVTLQAKRTDNLAVFSSTISLQEAR</sequence>
<dbReference type="Pfam" id="PF04965">
    <property type="entry name" value="GPW_gp25"/>
    <property type="match status" value="1"/>
</dbReference>
<protein>
    <submittedName>
        <fullName evidence="2">Baseplate assembly protein</fullName>
    </submittedName>
</protein>
<name>A0A3R8NXL6_9GAMM</name>